<gene>
    <name evidence="1" type="ORF">IC620_10925</name>
</gene>
<dbReference type="InterPro" id="IPR006549">
    <property type="entry name" value="HAD-SF_hydro_IIIA"/>
</dbReference>
<dbReference type="PANTHER" id="PTHR19288:SF25">
    <property type="entry name" value="PHOSPHATIDYLGLYCEROPHOSPHATASE GEP4, MITOCHONDRIAL"/>
    <property type="match status" value="1"/>
</dbReference>
<dbReference type="GO" id="GO:0008962">
    <property type="term" value="F:phosphatidylglycerophosphatase activity"/>
    <property type="evidence" value="ECO:0007669"/>
    <property type="project" value="InterPro"/>
</dbReference>
<dbReference type="NCBIfam" id="TIGR01662">
    <property type="entry name" value="HAD-SF-IIIA"/>
    <property type="match status" value="1"/>
</dbReference>
<dbReference type="AlphaFoldDB" id="A0A926RUW1"/>
<keyword evidence="2" id="KW-1185">Reference proteome</keyword>
<comment type="caution">
    <text evidence="1">The sequence shown here is derived from an EMBL/GenBank/DDBJ whole genome shotgun (WGS) entry which is preliminary data.</text>
</comment>
<dbReference type="NCBIfam" id="TIGR01668">
    <property type="entry name" value="YqeG_hyp_ppase"/>
    <property type="match status" value="1"/>
</dbReference>
<sequence length="169" mass="19408">MIPNLYVESIYAINLHELKDRGIKTVIVDLDNTLVESTRPEATPKLIKWLAQLKGLGFQVMIVSNNNRNRVSTFASPLQIPFIYTAKKPLTLAFKRALKKMGSQKEETVVIGDQLLTDVFGGNRMGIYTILVTPVCETDGYLTRVNRRIERLLFRWMEKKGLLSWEEKH</sequence>
<name>A0A926RUW1_9BACL</name>
<dbReference type="SUPFAM" id="SSF56784">
    <property type="entry name" value="HAD-like"/>
    <property type="match status" value="1"/>
</dbReference>
<reference evidence="2" key="1">
    <citation type="submission" date="2022-10" db="EMBL/GenBank/DDBJ databases">
        <title>A novel bacterium of genus Hazenella, isolated from South China Sea.</title>
        <authorList>
            <person name="Huang H."/>
            <person name="Mo K."/>
            <person name="Hu Y."/>
        </authorList>
    </citation>
    <scope>NUCLEOTIDE SEQUENCE [LARGE SCALE GENOMIC DNA]</scope>
    <source>
        <strain evidence="2">IB182357</strain>
    </source>
</reference>
<dbReference type="Pfam" id="PF13242">
    <property type="entry name" value="Hydrolase_like"/>
    <property type="match status" value="1"/>
</dbReference>
<dbReference type="CDD" id="cd16416">
    <property type="entry name" value="HAD_BsYqeG-like"/>
    <property type="match status" value="1"/>
</dbReference>
<dbReference type="GO" id="GO:0005737">
    <property type="term" value="C:cytoplasm"/>
    <property type="evidence" value="ECO:0007669"/>
    <property type="project" value="TreeGrafter"/>
</dbReference>
<dbReference type="InterPro" id="IPR010021">
    <property type="entry name" value="PGPP1/Gep4"/>
</dbReference>
<accession>A0A926RUW1</accession>
<evidence type="ECO:0000313" key="2">
    <source>
        <dbReference type="Proteomes" id="UP000661691"/>
    </source>
</evidence>
<organism evidence="1 2">
    <name type="scientific">Polycladospora coralii</name>
    <dbReference type="NCBI Taxonomy" id="2771432"/>
    <lineage>
        <taxon>Bacteria</taxon>
        <taxon>Bacillati</taxon>
        <taxon>Bacillota</taxon>
        <taxon>Bacilli</taxon>
        <taxon>Bacillales</taxon>
        <taxon>Thermoactinomycetaceae</taxon>
        <taxon>Polycladospora</taxon>
    </lineage>
</organism>
<dbReference type="PANTHER" id="PTHR19288">
    <property type="entry name" value="4-NITROPHENYLPHOSPHATASE-RELATED"/>
    <property type="match status" value="1"/>
</dbReference>
<dbReference type="Proteomes" id="UP000661691">
    <property type="component" value="Unassembled WGS sequence"/>
</dbReference>
<dbReference type="Gene3D" id="3.40.50.1000">
    <property type="entry name" value="HAD superfamily/HAD-like"/>
    <property type="match status" value="1"/>
</dbReference>
<dbReference type="InterPro" id="IPR023214">
    <property type="entry name" value="HAD_sf"/>
</dbReference>
<dbReference type="EMBL" id="JACXAH010000014">
    <property type="protein sequence ID" value="MBD1372869.1"/>
    <property type="molecule type" value="Genomic_DNA"/>
</dbReference>
<proteinExistence type="predicted"/>
<dbReference type="InterPro" id="IPR036412">
    <property type="entry name" value="HAD-like_sf"/>
</dbReference>
<dbReference type="RefSeq" id="WP_191138714.1">
    <property type="nucleotide sequence ID" value="NZ_JACXAG020000001.1"/>
</dbReference>
<evidence type="ECO:0000313" key="1">
    <source>
        <dbReference type="EMBL" id="MBD1372869.1"/>
    </source>
</evidence>
<protein>
    <submittedName>
        <fullName evidence="1">YqeG family HAD IIIA-type phosphatase</fullName>
    </submittedName>
</protein>